<protein>
    <submittedName>
        <fullName evidence="3">tRNA (Adenine-N(6)-)-methyltransferase</fullName>
    </submittedName>
</protein>
<dbReference type="PROSITE" id="PS00092">
    <property type="entry name" value="N6_MTASE"/>
    <property type="match status" value="1"/>
</dbReference>
<accession>A0A839HHJ8</accession>
<gene>
    <name evidence="3" type="ORF">HUK38_14255</name>
</gene>
<reference evidence="3 4" key="1">
    <citation type="journal article" date="2020" name="Arch. Microbiol.">
        <title>The genome sequence of the giant phototrophic gammaproteobacterium Thiospirillum jenense gives insight into its physiological properties and phylogenetic relationships.</title>
        <authorList>
            <person name="Imhoff J.F."/>
            <person name="Meyer T.E."/>
            <person name="Kyndt J.A."/>
        </authorList>
    </citation>
    <scope>NUCLEOTIDE SEQUENCE [LARGE SCALE GENOMIC DNA]</scope>
    <source>
        <strain evidence="3 4">DSM 216</strain>
    </source>
</reference>
<proteinExistence type="predicted"/>
<evidence type="ECO:0000256" key="1">
    <source>
        <dbReference type="ARBA" id="ARBA00022603"/>
    </source>
</evidence>
<sequence>MLRSSEILYNKTGSDESYTPAYAVAPLLKYIPKNAVVWCPFDTQESEFVKQISKKNKVIASHIDFEQDFLNYEPRQAWDMIISNPPFTCKRLIFERALSFKKPFALLMTCACLNDKYPLFSFKEANASPQFLFFDKRIHYKQNGTIEKNTTFMSAYFCRNFLPNQIVLELL</sequence>
<dbReference type="GO" id="GO:0003676">
    <property type="term" value="F:nucleic acid binding"/>
    <property type="evidence" value="ECO:0007669"/>
    <property type="project" value="InterPro"/>
</dbReference>
<dbReference type="AlphaFoldDB" id="A0A839HHJ8"/>
<keyword evidence="2 3" id="KW-0808">Transferase</keyword>
<dbReference type="Proteomes" id="UP000548632">
    <property type="component" value="Unassembled WGS sequence"/>
</dbReference>
<comment type="caution">
    <text evidence="3">The sequence shown here is derived from an EMBL/GenBank/DDBJ whole genome shotgun (WGS) entry which is preliminary data.</text>
</comment>
<keyword evidence="1 3" id="KW-0489">Methyltransferase</keyword>
<evidence type="ECO:0000313" key="4">
    <source>
        <dbReference type="Proteomes" id="UP000548632"/>
    </source>
</evidence>
<dbReference type="InterPro" id="IPR002052">
    <property type="entry name" value="DNA_methylase_N6_adenine_CS"/>
</dbReference>
<dbReference type="EMBL" id="JABVCQ010000055">
    <property type="protein sequence ID" value="MBB1127370.1"/>
    <property type="molecule type" value="Genomic_DNA"/>
</dbReference>
<evidence type="ECO:0000313" key="3">
    <source>
        <dbReference type="EMBL" id="MBB1127370.1"/>
    </source>
</evidence>
<dbReference type="GO" id="GO:0008168">
    <property type="term" value="F:methyltransferase activity"/>
    <property type="evidence" value="ECO:0007669"/>
    <property type="project" value="UniProtKB-KW"/>
</dbReference>
<keyword evidence="4" id="KW-1185">Reference proteome</keyword>
<organism evidence="3 4">
    <name type="scientific">Thiospirillum jenense</name>
    <dbReference type="NCBI Taxonomy" id="1653858"/>
    <lineage>
        <taxon>Bacteria</taxon>
        <taxon>Pseudomonadati</taxon>
        <taxon>Pseudomonadota</taxon>
        <taxon>Gammaproteobacteria</taxon>
        <taxon>Chromatiales</taxon>
        <taxon>Chromatiaceae</taxon>
        <taxon>Thiospirillum</taxon>
    </lineage>
</organism>
<name>A0A839HHJ8_9GAMM</name>
<evidence type="ECO:0000256" key="2">
    <source>
        <dbReference type="ARBA" id="ARBA00022679"/>
    </source>
</evidence>
<dbReference type="GO" id="GO:0032259">
    <property type="term" value="P:methylation"/>
    <property type="evidence" value="ECO:0007669"/>
    <property type="project" value="UniProtKB-KW"/>
</dbReference>